<feature type="chain" id="PRO_5040133480" evidence="2">
    <location>
        <begin position="18"/>
        <end position="128"/>
    </location>
</feature>
<evidence type="ECO:0000256" key="2">
    <source>
        <dbReference type="SAM" id="SignalP"/>
    </source>
</evidence>
<comment type="caution">
    <text evidence="3">The sequence shown here is derived from an EMBL/GenBank/DDBJ whole genome shotgun (WGS) entry which is preliminary data.</text>
</comment>
<keyword evidence="2" id="KW-0732">Signal</keyword>
<keyword evidence="4" id="KW-1185">Reference proteome</keyword>
<evidence type="ECO:0000256" key="1">
    <source>
        <dbReference type="SAM" id="MobiDB-lite"/>
    </source>
</evidence>
<evidence type="ECO:0000313" key="3">
    <source>
        <dbReference type="EMBL" id="KAF9530857.1"/>
    </source>
</evidence>
<sequence>MYFSRILVLFVTAVVYSQDVIGSPLAIRNDLAEREVRDIVEAYFERRASSTDGVDARRAFWNKEAEKLKIEHADRHQREREAKKERNKPVKEEKGQLSDRAREKQGWKEEQEEAQKAIKDLKNAIKKS</sequence>
<dbReference type="Proteomes" id="UP000807306">
    <property type="component" value="Unassembled WGS sequence"/>
</dbReference>
<evidence type="ECO:0000313" key="4">
    <source>
        <dbReference type="Proteomes" id="UP000807306"/>
    </source>
</evidence>
<name>A0A9P6EKR4_9AGAR</name>
<proteinExistence type="predicted"/>
<feature type="signal peptide" evidence="2">
    <location>
        <begin position="1"/>
        <end position="17"/>
    </location>
</feature>
<organism evidence="3 4">
    <name type="scientific">Crepidotus variabilis</name>
    <dbReference type="NCBI Taxonomy" id="179855"/>
    <lineage>
        <taxon>Eukaryota</taxon>
        <taxon>Fungi</taxon>
        <taxon>Dikarya</taxon>
        <taxon>Basidiomycota</taxon>
        <taxon>Agaricomycotina</taxon>
        <taxon>Agaricomycetes</taxon>
        <taxon>Agaricomycetidae</taxon>
        <taxon>Agaricales</taxon>
        <taxon>Agaricineae</taxon>
        <taxon>Crepidotaceae</taxon>
        <taxon>Crepidotus</taxon>
    </lineage>
</organism>
<dbReference type="EMBL" id="MU157837">
    <property type="protein sequence ID" value="KAF9530857.1"/>
    <property type="molecule type" value="Genomic_DNA"/>
</dbReference>
<accession>A0A9P6EKR4</accession>
<protein>
    <submittedName>
        <fullName evidence="3">Uncharacterized protein</fullName>
    </submittedName>
</protein>
<gene>
    <name evidence="3" type="ORF">CPB83DRAFT_881778</name>
</gene>
<feature type="region of interest" description="Disordered" evidence="1">
    <location>
        <begin position="71"/>
        <end position="128"/>
    </location>
</feature>
<dbReference type="AlphaFoldDB" id="A0A9P6EKR4"/>
<reference evidence="3" key="1">
    <citation type="submission" date="2020-11" db="EMBL/GenBank/DDBJ databases">
        <authorList>
            <consortium name="DOE Joint Genome Institute"/>
            <person name="Ahrendt S."/>
            <person name="Riley R."/>
            <person name="Andreopoulos W."/>
            <person name="Labutti K."/>
            <person name="Pangilinan J."/>
            <person name="Ruiz-Duenas F.J."/>
            <person name="Barrasa J.M."/>
            <person name="Sanchez-Garcia M."/>
            <person name="Camarero S."/>
            <person name="Miyauchi S."/>
            <person name="Serrano A."/>
            <person name="Linde D."/>
            <person name="Babiker R."/>
            <person name="Drula E."/>
            <person name="Ayuso-Fernandez I."/>
            <person name="Pacheco R."/>
            <person name="Padilla G."/>
            <person name="Ferreira P."/>
            <person name="Barriuso J."/>
            <person name="Kellner H."/>
            <person name="Castanera R."/>
            <person name="Alfaro M."/>
            <person name="Ramirez L."/>
            <person name="Pisabarro A.G."/>
            <person name="Kuo A."/>
            <person name="Tritt A."/>
            <person name="Lipzen A."/>
            <person name="He G."/>
            <person name="Yan M."/>
            <person name="Ng V."/>
            <person name="Cullen D."/>
            <person name="Martin F."/>
            <person name="Rosso M.-N."/>
            <person name="Henrissat B."/>
            <person name="Hibbett D."/>
            <person name="Martinez A.T."/>
            <person name="Grigoriev I.V."/>
        </authorList>
    </citation>
    <scope>NUCLEOTIDE SEQUENCE</scope>
    <source>
        <strain evidence="3">CBS 506.95</strain>
    </source>
</reference>